<keyword evidence="2" id="KW-0472">Membrane</keyword>
<keyword evidence="5" id="KW-1185">Reference proteome</keyword>
<name>A0ABV7BEL6_9GAMM</name>
<dbReference type="Pfam" id="PF03544">
    <property type="entry name" value="TonB_C"/>
    <property type="match status" value="1"/>
</dbReference>
<reference evidence="5" key="1">
    <citation type="journal article" date="2019" name="Int. J. Syst. Evol. Microbiol.">
        <title>The Global Catalogue of Microorganisms (GCM) 10K type strain sequencing project: providing services to taxonomists for standard genome sequencing and annotation.</title>
        <authorList>
            <consortium name="The Broad Institute Genomics Platform"/>
            <consortium name="The Broad Institute Genome Sequencing Center for Infectious Disease"/>
            <person name="Wu L."/>
            <person name="Ma J."/>
        </authorList>
    </citation>
    <scope>NUCLEOTIDE SEQUENCE [LARGE SCALE GENOMIC DNA]</scope>
    <source>
        <strain evidence="5">KCTC 62575</strain>
    </source>
</reference>
<evidence type="ECO:0000256" key="1">
    <source>
        <dbReference type="SAM" id="MobiDB-lite"/>
    </source>
</evidence>
<dbReference type="Gene3D" id="3.30.1150.10">
    <property type="match status" value="1"/>
</dbReference>
<evidence type="ECO:0000313" key="5">
    <source>
        <dbReference type="Proteomes" id="UP001595455"/>
    </source>
</evidence>
<accession>A0ABV7BEL6</accession>
<feature type="domain" description="TonB C-terminal" evidence="3">
    <location>
        <begin position="186"/>
        <end position="277"/>
    </location>
</feature>
<evidence type="ECO:0000259" key="3">
    <source>
        <dbReference type="PROSITE" id="PS52015"/>
    </source>
</evidence>
<keyword evidence="2" id="KW-1133">Transmembrane helix</keyword>
<dbReference type="PROSITE" id="PS52015">
    <property type="entry name" value="TONB_CTD"/>
    <property type="match status" value="1"/>
</dbReference>
<protein>
    <submittedName>
        <fullName evidence="4">Energy transducer TonB</fullName>
    </submittedName>
</protein>
<feature type="region of interest" description="Disordered" evidence="1">
    <location>
        <begin position="59"/>
        <end position="121"/>
    </location>
</feature>
<dbReference type="PANTHER" id="PTHR33446:SF2">
    <property type="entry name" value="PROTEIN TONB"/>
    <property type="match status" value="1"/>
</dbReference>
<feature type="transmembrane region" description="Helical" evidence="2">
    <location>
        <begin position="12"/>
        <end position="32"/>
    </location>
</feature>
<proteinExistence type="predicted"/>
<dbReference type="EMBL" id="JBHRSF010000044">
    <property type="protein sequence ID" value="MFC2995910.1"/>
    <property type="molecule type" value="Genomic_DNA"/>
</dbReference>
<comment type="caution">
    <text evidence="4">The sequence shown here is derived from an EMBL/GenBank/DDBJ whole genome shotgun (WGS) entry which is preliminary data.</text>
</comment>
<gene>
    <name evidence="4" type="ORF">ACFODO_11635</name>
</gene>
<dbReference type="InterPro" id="IPR051045">
    <property type="entry name" value="TonB-dependent_transducer"/>
</dbReference>
<evidence type="ECO:0000313" key="4">
    <source>
        <dbReference type="EMBL" id="MFC2995910.1"/>
    </source>
</evidence>
<dbReference type="PANTHER" id="PTHR33446">
    <property type="entry name" value="PROTEIN TONB-RELATED"/>
    <property type="match status" value="1"/>
</dbReference>
<dbReference type="InterPro" id="IPR037682">
    <property type="entry name" value="TonB_C"/>
</dbReference>
<sequence length="277" mass="31111">MMNIVGSKRGLYDHGIALAITFAMHMGILFWLTTVEMTKTFIEPQPKTIQLKFVKIPPPVEDKTEPLPSSPPKVKEPTRETPTATASKPIQAKERQVQTQQQTQLSSNSKKLNSEQAKDPLVETQQKAALTTQKTQMTDNTVLETAKSSSEKIIESITPSETVSKQVENKKESEAIPQAPPVKDNFDVKNYQPIDKTAPSYPEQALDRKLEGDCTVIYNVTDKGRVENPKAQDDCHPMFIRPSIQAALNFKYQPRLVDGKPTRVQNVKNTFQYRISS</sequence>
<dbReference type="RefSeq" id="WP_171405111.1">
    <property type="nucleotide sequence ID" value="NZ_JBHRSF010000044.1"/>
</dbReference>
<keyword evidence="2" id="KW-0812">Transmembrane</keyword>
<dbReference type="SUPFAM" id="SSF74653">
    <property type="entry name" value="TolA/TonB C-terminal domain"/>
    <property type="match status" value="1"/>
</dbReference>
<dbReference type="Proteomes" id="UP001595455">
    <property type="component" value="Unassembled WGS sequence"/>
</dbReference>
<evidence type="ECO:0000256" key="2">
    <source>
        <dbReference type="SAM" id="Phobius"/>
    </source>
</evidence>
<feature type="region of interest" description="Disordered" evidence="1">
    <location>
        <begin position="159"/>
        <end position="188"/>
    </location>
</feature>
<organism evidence="4 5">
    <name type="scientific">Acinetobacter sichuanensis</name>
    <dbReference type="NCBI Taxonomy" id="2136183"/>
    <lineage>
        <taxon>Bacteria</taxon>
        <taxon>Pseudomonadati</taxon>
        <taxon>Pseudomonadota</taxon>
        <taxon>Gammaproteobacteria</taxon>
        <taxon>Moraxellales</taxon>
        <taxon>Moraxellaceae</taxon>
        <taxon>Acinetobacter</taxon>
    </lineage>
</organism>
<feature type="compositionally biased region" description="Basic and acidic residues" evidence="1">
    <location>
        <begin position="112"/>
        <end position="121"/>
    </location>
</feature>